<keyword evidence="2" id="KW-0805">Transcription regulation</keyword>
<dbReference type="Gene3D" id="3.40.190.10">
    <property type="entry name" value="Periplasmic binding protein-like II"/>
    <property type="match status" value="2"/>
</dbReference>
<evidence type="ECO:0000259" key="5">
    <source>
        <dbReference type="PROSITE" id="PS50931"/>
    </source>
</evidence>
<name>A0A2Z4RTP1_PSEPU</name>
<dbReference type="GO" id="GO:0003677">
    <property type="term" value="F:DNA binding"/>
    <property type="evidence" value="ECO:0007669"/>
    <property type="project" value="UniProtKB-KW"/>
</dbReference>
<evidence type="ECO:0000256" key="3">
    <source>
        <dbReference type="ARBA" id="ARBA00023125"/>
    </source>
</evidence>
<dbReference type="OrthoDB" id="196624at2"/>
<dbReference type="SUPFAM" id="SSF53850">
    <property type="entry name" value="Periplasmic binding protein-like II"/>
    <property type="match status" value="1"/>
</dbReference>
<dbReference type="InterPro" id="IPR036388">
    <property type="entry name" value="WH-like_DNA-bd_sf"/>
</dbReference>
<evidence type="ECO:0000256" key="4">
    <source>
        <dbReference type="ARBA" id="ARBA00023163"/>
    </source>
</evidence>
<organism evidence="6 7">
    <name type="scientific">Pseudomonas putida</name>
    <name type="common">Arthrobacter siderocapsulatus</name>
    <dbReference type="NCBI Taxonomy" id="303"/>
    <lineage>
        <taxon>Bacteria</taxon>
        <taxon>Pseudomonadati</taxon>
        <taxon>Pseudomonadota</taxon>
        <taxon>Gammaproteobacteria</taxon>
        <taxon>Pseudomonadales</taxon>
        <taxon>Pseudomonadaceae</taxon>
        <taxon>Pseudomonas</taxon>
    </lineage>
</organism>
<dbReference type="Pfam" id="PF00126">
    <property type="entry name" value="HTH_1"/>
    <property type="match status" value="1"/>
</dbReference>
<dbReference type="Proteomes" id="UP000250299">
    <property type="component" value="Chromosome"/>
</dbReference>
<dbReference type="InterPro" id="IPR005119">
    <property type="entry name" value="LysR_subst-bd"/>
</dbReference>
<reference evidence="6 7" key="1">
    <citation type="submission" date="2018-05" db="EMBL/GenBank/DDBJ databases">
        <title>Whole genome sequence of Pseudomonas putida JBC17.</title>
        <authorList>
            <person name="Lee Y.H."/>
            <person name="David K."/>
        </authorList>
    </citation>
    <scope>NUCLEOTIDE SEQUENCE [LARGE SCALE GENOMIC DNA]</scope>
    <source>
        <strain evidence="6 7">JBC17</strain>
    </source>
</reference>
<sequence length="310" mass="34572">MNTRQLHHFVAVMDTGSLSAAAEAVHLSVPALSRSLKALEDELRVSLFDRSNRRLHPTPYALEYLDRARRIVFDEREGARALSLMKNGAYGPLAFGLGSSLAVDLLAPLINELIANGPNLRVQAQVESTDALLDSLRREKLDFFVGDVSSAASSADLIAEPLYKCTYGWFVRHDHPLAGKKKITISELENYPIIGSGYISDTLAFNISQLYGWRLPLEKNFSVNINNLETIHKLLSTSNMISPSTYNAMHQPLKSKAVVALDVYPKLNLDMTLGIVRLALRTLVPSTEHAFEIIRDYFIKIEKEVSKYTV</sequence>
<dbReference type="InterPro" id="IPR000847">
    <property type="entry name" value="LysR_HTH_N"/>
</dbReference>
<dbReference type="AlphaFoldDB" id="A0A2Z4RTP1"/>
<dbReference type="Pfam" id="PF03466">
    <property type="entry name" value="LysR_substrate"/>
    <property type="match status" value="1"/>
</dbReference>
<dbReference type="InterPro" id="IPR050950">
    <property type="entry name" value="HTH-type_LysR_regulators"/>
</dbReference>
<keyword evidence="4" id="KW-0804">Transcription</keyword>
<evidence type="ECO:0000313" key="7">
    <source>
        <dbReference type="Proteomes" id="UP000250299"/>
    </source>
</evidence>
<dbReference type="SUPFAM" id="SSF46785">
    <property type="entry name" value="Winged helix' DNA-binding domain"/>
    <property type="match status" value="1"/>
</dbReference>
<evidence type="ECO:0000313" key="6">
    <source>
        <dbReference type="EMBL" id="AWY44237.1"/>
    </source>
</evidence>
<dbReference type="Gene3D" id="1.10.10.10">
    <property type="entry name" value="Winged helix-like DNA-binding domain superfamily/Winged helix DNA-binding domain"/>
    <property type="match status" value="1"/>
</dbReference>
<dbReference type="EMBL" id="CP029693">
    <property type="protein sequence ID" value="AWY44237.1"/>
    <property type="molecule type" value="Genomic_DNA"/>
</dbReference>
<dbReference type="PROSITE" id="PS50931">
    <property type="entry name" value="HTH_LYSR"/>
    <property type="match status" value="1"/>
</dbReference>
<comment type="similarity">
    <text evidence="1">Belongs to the LysR transcriptional regulatory family.</text>
</comment>
<keyword evidence="3" id="KW-0238">DNA-binding</keyword>
<evidence type="ECO:0000256" key="2">
    <source>
        <dbReference type="ARBA" id="ARBA00023015"/>
    </source>
</evidence>
<dbReference type="PANTHER" id="PTHR30419">
    <property type="entry name" value="HTH-TYPE TRANSCRIPTIONAL REGULATOR YBHD"/>
    <property type="match status" value="1"/>
</dbReference>
<feature type="domain" description="HTH lysR-type" evidence="5">
    <location>
        <begin position="1"/>
        <end position="58"/>
    </location>
</feature>
<dbReference type="InterPro" id="IPR036390">
    <property type="entry name" value="WH_DNA-bd_sf"/>
</dbReference>
<dbReference type="FunFam" id="1.10.10.10:FF:000001">
    <property type="entry name" value="LysR family transcriptional regulator"/>
    <property type="match status" value="1"/>
</dbReference>
<dbReference type="GO" id="GO:0005829">
    <property type="term" value="C:cytosol"/>
    <property type="evidence" value="ECO:0007669"/>
    <property type="project" value="TreeGrafter"/>
</dbReference>
<dbReference type="GO" id="GO:0003700">
    <property type="term" value="F:DNA-binding transcription factor activity"/>
    <property type="evidence" value="ECO:0007669"/>
    <property type="project" value="InterPro"/>
</dbReference>
<gene>
    <name evidence="6" type="ORF">DKY63_31740</name>
</gene>
<evidence type="ECO:0000256" key="1">
    <source>
        <dbReference type="ARBA" id="ARBA00009437"/>
    </source>
</evidence>
<dbReference type="PANTHER" id="PTHR30419:SF8">
    <property type="entry name" value="NITROGEN ASSIMILATION TRANSCRIPTIONAL ACTIVATOR-RELATED"/>
    <property type="match status" value="1"/>
</dbReference>
<accession>A0A2Z4RTP1</accession>
<proteinExistence type="inferred from homology"/>
<dbReference type="PRINTS" id="PR00039">
    <property type="entry name" value="HTHLYSR"/>
</dbReference>
<protein>
    <submittedName>
        <fullName evidence="6">LysR family transcriptional regulator</fullName>
    </submittedName>
</protein>
<dbReference type="RefSeq" id="WP_110967755.1">
    <property type="nucleotide sequence ID" value="NZ_CP029693.1"/>
</dbReference>